<protein>
    <recommendedName>
        <fullName evidence="4">Ubiquitinyl hydrolase 1</fullName>
    </recommendedName>
</protein>
<evidence type="ECO:0000256" key="1">
    <source>
        <dbReference type="SAM" id="SignalP"/>
    </source>
</evidence>
<gene>
    <name evidence="2" type="ORF">E3N88_00423</name>
</gene>
<organism evidence="2 3">
    <name type="scientific">Mikania micrantha</name>
    <name type="common">bitter vine</name>
    <dbReference type="NCBI Taxonomy" id="192012"/>
    <lineage>
        <taxon>Eukaryota</taxon>
        <taxon>Viridiplantae</taxon>
        <taxon>Streptophyta</taxon>
        <taxon>Embryophyta</taxon>
        <taxon>Tracheophyta</taxon>
        <taxon>Spermatophyta</taxon>
        <taxon>Magnoliopsida</taxon>
        <taxon>eudicotyledons</taxon>
        <taxon>Gunneridae</taxon>
        <taxon>Pentapetalae</taxon>
        <taxon>asterids</taxon>
        <taxon>campanulids</taxon>
        <taxon>Asterales</taxon>
        <taxon>Asteraceae</taxon>
        <taxon>Asteroideae</taxon>
        <taxon>Heliantheae alliance</taxon>
        <taxon>Eupatorieae</taxon>
        <taxon>Mikania</taxon>
    </lineage>
</organism>
<sequence>MVFGFVMIVLFLLHMGESSLDNETGGSDTFAESRAEYLHYIAFKCGIKEIFYLQVAEEADAAESGDAMTSL</sequence>
<feature type="chain" id="PRO_5024413380" description="Ubiquitinyl hydrolase 1" evidence="1">
    <location>
        <begin position="19"/>
        <end position="71"/>
    </location>
</feature>
<dbReference type="Proteomes" id="UP000326396">
    <property type="component" value="Linkage Group LG1"/>
</dbReference>
<reference evidence="2 3" key="1">
    <citation type="submission" date="2019-05" db="EMBL/GenBank/DDBJ databases">
        <title>Mikania micrantha, genome provides insights into the molecular mechanism of rapid growth.</title>
        <authorList>
            <person name="Liu B."/>
        </authorList>
    </citation>
    <scope>NUCLEOTIDE SEQUENCE [LARGE SCALE GENOMIC DNA]</scope>
    <source>
        <strain evidence="2">NLD-2019</strain>
        <tissue evidence="2">Leaf</tissue>
    </source>
</reference>
<proteinExistence type="predicted"/>
<keyword evidence="1" id="KW-0732">Signal</keyword>
<evidence type="ECO:0000313" key="3">
    <source>
        <dbReference type="Proteomes" id="UP000326396"/>
    </source>
</evidence>
<name>A0A5N6PZG9_9ASTR</name>
<dbReference type="EMBL" id="SZYD01000001">
    <property type="protein sequence ID" value="KAD7477287.1"/>
    <property type="molecule type" value="Genomic_DNA"/>
</dbReference>
<feature type="signal peptide" evidence="1">
    <location>
        <begin position="1"/>
        <end position="18"/>
    </location>
</feature>
<evidence type="ECO:0000313" key="2">
    <source>
        <dbReference type="EMBL" id="KAD7477287.1"/>
    </source>
</evidence>
<evidence type="ECO:0008006" key="4">
    <source>
        <dbReference type="Google" id="ProtNLM"/>
    </source>
</evidence>
<keyword evidence="3" id="KW-1185">Reference proteome</keyword>
<comment type="caution">
    <text evidence="2">The sequence shown here is derived from an EMBL/GenBank/DDBJ whole genome shotgun (WGS) entry which is preliminary data.</text>
</comment>
<dbReference type="AlphaFoldDB" id="A0A5N6PZG9"/>
<accession>A0A5N6PZG9</accession>